<evidence type="ECO:0000256" key="1">
    <source>
        <dbReference type="SAM" id="MobiDB-lite"/>
    </source>
</evidence>
<reference evidence="3" key="1">
    <citation type="submission" date="2024-06" db="EMBL/GenBank/DDBJ databases">
        <title>Draft Genome Sequences of Epichloe bromicola Strains Isolated from Elymus ciliaris.</title>
        <authorList>
            <consortium name="Epichloe bromicola genome sequencing consortium"/>
            <person name="Miura A."/>
            <person name="Imano S."/>
            <person name="Ashida A."/>
            <person name="Sato I."/>
            <person name="Chiba S."/>
            <person name="Tanaka A."/>
            <person name="Camagna M."/>
            <person name="Takemoto D."/>
        </authorList>
    </citation>
    <scope>NUCLEOTIDE SEQUENCE [LARGE SCALE GENOMIC DNA]</scope>
    <source>
        <strain evidence="3">DP</strain>
    </source>
</reference>
<feature type="compositionally biased region" description="Basic and acidic residues" evidence="1">
    <location>
        <begin position="369"/>
        <end position="388"/>
    </location>
</feature>
<name>A0ABQ0CZ38_9HYPO</name>
<dbReference type="EMBL" id="BAAFGZ010000471">
    <property type="protein sequence ID" value="GAB0138715.1"/>
    <property type="molecule type" value="Genomic_DNA"/>
</dbReference>
<evidence type="ECO:0000313" key="3">
    <source>
        <dbReference type="Proteomes" id="UP001562357"/>
    </source>
</evidence>
<organism evidence="2 3">
    <name type="scientific">Epichloe bromicola</name>
    <dbReference type="NCBI Taxonomy" id="79588"/>
    <lineage>
        <taxon>Eukaryota</taxon>
        <taxon>Fungi</taxon>
        <taxon>Dikarya</taxon>
        <taxon>Ascomycota</taxon>
        <taxon>Pezizomycotina</taxon>
        <taxon>Sordariomycetes</taxon>
        <taxon>Hypocreomycetidae</taxon>
        <taxon>Hypocreales</taxon>
        <taxon>Clavicipitaceae</taxon>
        <taxon>Epichloe</taxon>
    </lineage>
</organism>
<dbReference type="Proteomes" id="UP001562357">
    <property type="component" value="Unassembled WGS sequence"/>
</dbReference>
<feature type="region of interest" description="Disordered" evidence="1">
    <location>
        <begin position="367"/>
        <end position="415"/>
    </location>
</feature>
<sequence>METTSSPKASVWDSEASVWDSEWFESYGAGVETSPNTGSFAQLEVASLSLEQDAQTLFFHSPAFLAGPHSVGPWAANVMPQPPIHMGTFRPDACANPLGGASGYIHAPYSVPPLPPRTVDQGMWPDCSSQPSLEMDCFGQVGSVPGFGPASSSPWNSGTYQSLDALQPITVHHSPASCSVRDSDYCESGSSIAQRSITHMNFAIGKPRAGEVQAFPSSDGPTADGVPNVSRGAASKDVSLPKNSNSIARRRSVPPQQPDSSHAHAPCRGSLPDHEHCAAEPLQTEEPTTNGTRHAVDRRPGPGKVLKVTSVDGASIAVEEHAVEEHDVEEHAVEEHAVEEASESEGSDLPSLEEILESIPLPRVVIDSKLGDDTNKGERQEYSKEAGTRRHKRKLSNSPVLNAPRKKPKSDGMLEGPPSFLPISFMIAIEGSTALFEWSSRLKRWHNSRSKKAWKIRDLTKSLVYVEVSEGPGGPGRRGIGLTPSSLGWTGLDDEGQTLCFDKTEVVDMISKHREGYFYSRDEFP</sequence>
<accession>A0ABQ0CZ38</accession>
<feature type="region of interest" description="Disordered" evidence="1">
    <location>
        <begin position="211"/>
        <end position="305"/>
    </location>
</feature>
<evidence type="ECO:0000313" key="2">
    <source>
        <dbReference type="EMBL" id="GAB0138715.1"/>
    </source>
</evidence>
<keyword evidence="3" id="KW-1185">Reference proteome</keyword>
<comment type="caution">
    <text evidence="2">The sequence shown here is derived from an EMBL/GenBank/DDBJ whole genome shotgun (WGS) entry which is preliminary data.</text>
</comment>
<protein>
    <submittedName>
        <fullName evidence="2">Uncharacterized protein</fullName>
    </submittedName>
</protein>
<gene>
    <name evidence="2" type="primary">g6940</name>
    <name evidence="2" type="ORF">EsDP_00006940</name>
</gene>
<proteinExistence type="predicted"/>